<proteinExistence type="predicted"/>
<name>A0A521FPW9_9SPHI</name>
<protein>
    <submittedName>
        <fullName evidence="1">Uncharacterized protein</fullName>
    </submittedName>
</protein>
<dbReference type="EMBL" id="FXTN01000016">
    <property type="protein sequence ID" value="SMO98212.1"/>
    <property type="molecule type" value="Genomic_DNA"/>
</dbReference>
<sequence>MYNIGGSNRTEISQQERTKMNVYIMHELEKMSSGSYSNQSLNTPNKLRTF</sequence>
<gene>
    <name evidence="1" type="ORF">SAMN06265348_1161</name>
</gene>
<keyword evidence="2" id="KW-1185">Reference proteome</keyword>
<reference evidence="1 2" key="1">
    <citation type="submission" date="2017-05" db="EMBL/GenBank/DDBJ databases">
        <authorList>
            <person name="Varghese N."/>
            <person name="Submissions S."/>
        </authorList>
    </citation>
    <scope>NUCLEOTIDE SEQUENCE [LARGE SCALE GENOMIC DNA]</scope>
    <source>
        <strain evidence="1 2">DSM 19036</strain>
    </source>
</reference>
<accession>A0A521FPW9</accession>
<evidence type="ECO:0000313" key="1">
    <source>
        <dbReference type="EMBL" id="SMO98212.1"/>
    </source>
</evidence>
<dbReference type="AlphaFoldDB" id="A0A521FPW9"/>
<evidence type="ECO:0000313" key="2">
    <source>
        <dbReference type="Proteomes" id="UP000320300"/>
    </source>
</evidence>
<organism evidence="1 2">
    <name type="scientific">Pedobacter westerhofensis</name>
    <dbReference type="NCBI Taxonomy" id="425512"/>
    <lineage>
        <taxon>Bacteria</taxon>
        <taxon>Pseudomonadati</taxon>
        <taxon>Bacteroidota</taxon>
        <taxon>Sphingobacteriia</taxon>
        <taxon>Sphingobacteriales</taxon>
        <taxon>Sphingobacteriaceae</taxon>
        <taxon>Pedobacter</taxon>
    </lineage>
</organism>
<dbReference type="Proteomes" id="UP000320300">
    <property type="component" value="Unassembled WGS sequence"/>
</dbReference>